<dbReference type="Proteomes" id="UP000306196">
    <property type="component" value="Unassembled WGS sequence"/>
</dbReference>
<dbReference type="EMBL" id="VAUV01000009">
    <property type="protein sequence ID" value="TLD70157.1"/>
    <property type="molecule type" value="Genomic_DNA"/>
</dbReference>
<dbReference type="Gene3D" id="2.50.20.10">
    <property type="entry name" value="Lipoprotein localisation LolA/LolB/LppX"/>
    <property type="match status" value="1"/>
</dbReference>
<name>A0A5R8KD33_9BACT</name>
<proteinExistence type="predicted"/>
<evidence type="ECO:0000313" key="2">
    <source>
        <dbReference type="EMBL" id="TLD70157.1"/>
    </source>
</evidence>
<organism evidence="2 3">
    <name type="scientific">Phragmitibacter flavus</name>
    <dbReference type="NCBI Taxonomy" id="2576071"/>
    <lineage>
        <taxon>Bacteria</taxon>
        <taxon>Pseudomonadati</taxon>
        <taxon>Verrucomicrobiota</taxon>
        <taxon>Verrucomicrobiia</taxon>
        <taxon>Verrucomicrobiales</taxon>
        <taxon>Verrucomicrobiaceae</taxon>
        <taxon>Phragmitibacter</taxon>
    </lineage>
</organism>
<feature type="signal peptide" evidence="1">
    <location>
        <begin position="1"/>
        <end position="31"/>
    </location>
</feature>
<reference evidence="2 3" key="1">
    <citation type="submission" date="2019-05" db="EMBL/GenBank/DDBJ databases">
        <title>Verrucobacter flavum gen. nov., sp. nov. a new member of the family Verrucomicrobiaceae.</title>
        <authorList>
            <person name="Szuroczki S."/>
            <person name="Abbaszade G."/>
            <person name="Szabo A."/>
            <person name="Felfoldi T."/>
            <person name="Schumann P."/>
            <person name="Boka K."/>
            <person name="Keki Z."/>
            <person name="Toumi M."/>
            <person name="Toth E."/>
        </authorList>
    </citation>
    <scope>NUCLEOTIDE SEQUENCE [LARGE SCALE GENOMIC DNA]</scope>
    <source>
        <strain evidence="2 3">MG-N-17</strain>
    </source>
</reference>
<dbReference type="InterPro" id="IPR019207">
    <property type="entry name" value="DUF2092"/>
</dbReference>
<feature type="chain" id="PRO_5024326663" evidence="1">
    <location>
        <begin position="32"/>
        <end position="250"/>
    </location>
</feature>
<dbReference type="Pfam" id="PF09865">
    <property type="entry name" value="DUF2092"/>
    <property type="match status" value="1"/>
</dbReference>
<dbReference type="AlphaFoldDB" id="A0A5R8KD33"/>
<sequence>MKMKNITSRTSRPTWLAACLALSISISTVKAEIEPAARELANAVSAKIGSAKTLRLTAKHQLDPALGVGAGHEKGPMQITVKRPNQFYAIQQAGEETREIAFDGTTLCLMHPELKHHAMEPLKAGSIEQFADRVDERFGFRPPVAELLAGDAATQLFLNVTSARVIGTERVGWTRCQRLQFKQEGIVGDLWVGAKDKLPRRYRLTFTGVSGSPVWDIRFSKWELNGSVDETLFTKRPAKDSIKVTMLKSR</sequence>
<evidence type="ECO:0000313" key="3">
    <source>
        <dbReference type="Proteomes" id="UP000306196"/>
    </source>
</evidence>
<keyword evidence="1" id="KW-0732">Signal</keyword>
<gene>
    <name evidence="2" type="ORF">FEM03_13260</name>
</gene>
<accession>A0A5R8KD33</accession>
<evidence type="ECO:0000256" key="1">
    <source>
        <dbReference type="SAM" id="SignalP"/>
    </source>
</evidence>
<comment type="caution">
    <text evidence="2">The sequence shown here is derived from an EMBL/GenBank/DDBJ whole genome shotgun (WGS) entry which is preliminary data.</text>
</comment>
<keyword evidence="3" id="KW-1185">Reference proteome</keyword>
<protein>
    <submittedName>
        <fullName evidence="2">DUF2092 domain-containing protein</fullName>
    </submittedName>
</protein>
<dbReference type="OrthoDB" id="193305at2"/>